<evidence type="ECO:0000313" key="2">
    <source>
        <dbReference type="Proteomes" id="UP000595636"/>
    </source>
</evidence>
<name>A0A7T7L201_9ACTN</name>
<protein>
    <submittedName>
        <fullName evidence="1">Uncharacterized protein</fullName>
    </submittedName>
</protein>
<gene>
    <name evidence="1" type="ORF">JEQ17_39955</name>
</gene>
<dbReference type="KEGG" id="slf:JEQ17_39955"/>
<keyword evidence="2" id="KW-1185">Reference proteome</keyword>
<reference evidence="1 2" key="1">
    <citation type="submission" date="2020-12" db="EMBL/GenBank/DDBJ databases">
        <title>A novel species.</title>
        <authorList>
            <person name="Li K."/>
        </authorList>
    </citation>
    <scope>NUCLEOTIDE SEQUENCE [LARGE SCALE GENOMIC DNA]</scope>
    <source>
        <strain evidence="1 2">ZYC-3</strain>
    </source>
</reference>
<dbReference type="RefSeq" id="WP_200399785.1">
    <property type="nucleotide sequence ID" value="NZ_CP066831.1"/>
</dbReference>
<accession>A0A7T7L201</accession>
<evidence type="ECO:0000313" key="1">
    <source>
        <dbReference type="EMBL" id="QQM44974.1"/>
    </source>
</evidence>
<organism evidence="1 2">
    <name type="scientific">Streptomyces liliifuscus</name>
    <dbReference type="NCBI Taxonomy" id="2797636"/>
    <lineage>
        <taxon>Bacteria</taxon>
        <taxon>Bacillati</taxon>
        <taxon>Actinomycetota</taxon>
        <taxon>Actinomycetes</taxon>
        <taxon>Kitasatosporales</taxon>
        <taxon>Streptomycetaceae</taxon>
        <taxon>Streptomyces</taxon>
    </lineage>
</organism>
<proteinExistence type="predicted"/>
<dbReference type="Proteomes" id="UP000595636">
    <property type="component" value="Chromosome"/>
</dbReference>
<sequence length="202" mass="22333">MTTVQDTYLGWDLLRHFKGCTRPQWTVDVRREDDAFRARHEGPKHECPNDACHHGDRYERTTVRIVCTSCQMAHVIRSEEGLHSSSTKNATHGYGQPPRKTAGLLLWPGEPLLGWGRLSTDEPWDFLITRPGVTRVTEADVVGVVNQVRGKRGAVRWSAVAVRSEAGPYGLSPLRFAHAEERMASVPAAAKWAAALLAGGAQ</sequence>
<dbReference type="AlphaFoldDB" id="A0A7T7L201"/>
<dbReference type="EMBL" id="CP066831">
    <property type="protein sequence ID" value="QQM44974.1"/>
    <property type="molecule type" value="Genomic_DNA"/>
</dbReference>